<dbReference type="GO" id="GO:0005886">
    <property type="term" value="C:plasma membrane"/>
    <property type="evidence" value="ECO:0007669"/>
    <property type="project" value="TreeGrafter"/>
</dbReference>
<dbReference type="GO" id="GO:0030139">
    <property type="term" value="C:endocytic vesicle"/>
    <property type="evidence" value="ECO:0007669"/>
    <property type="project" value="TreeGrafter"/>
</dbReference>
<comment type="caution">
    <text evidence="4">The sequence shown here is derived from an EMBL/GenBank/DDBJ whole genome shotgun (WGS) entry which is preliminary data.</text>
</comment>
<dbReference type="CDD" id="cd07650">
    <property type="entry name" value="F-BAR_Syp1p_like"/>
    <property type="match status" value="1"/>
</dbReference>
<dbReference type="GO" id="GO:0006897">
    <property type="term" value="P:endocytosis"/>
    <property type="evidence" value="ECO:0007669"/>
    <property type="project" value="UniProtKB-KW"/>
</dbReference>
<evidence type="ECO:0000313" key="4">
    <source>
        <dbReference type="EMBL" id="KAF4966361.1"/>
    </source>
</evidence>
<keyword evidence="1" id="KW-0254">Endocytosis</keyword>
<dbReference type="CDD" id="cd09264">
    <property type="entry name" value="AP_Syp1_MHD"/>
    <property type="match status" value="1"/>
</dbReference>
<dbReference type="InterPro" id="IPR027267">
    <property type="entry name" value="AH/BAR_dom_sf"/>
</dbReference>
<evidence type="ECO:0000256" key="2">
    <source>
        <dbReference type="SAM" id="MobiDB-lite"/>
    </source>
</evidence>
<dbReference type="PROSITE" id="PS51072">
    <property type="entry name" value="MHD"/>
    <property type="match status" value="1"/>
</dbReference>
<feature type="region of interest" description="Disordered" evidence="2">
    <location>
        <begin position="237"/>
        <end position="508"/>
    </location>
</feature>
<keyword evidence="5" id="KW-1185">Reference proteome</keyword>
<dbReference type="PANTHER" id="PTHR23065">
    <property type="entry name" value="PROLINE-SERINE-THREONINE PHOSPHATASE INTERACTING PROTEIN 1"/>
    <property type="match status" value="1"/>
</dbReference>
<dbReference type="Pfam" id="PF10291">
    <property type="entry name" value="muHD"/>
    <property type="match status" value="1"/>
</dbReference>
<feature type="compositionally biased region" description="Basic and acidic residues" evidence="2">
    <location>
        <begin position="861"/>
        <end position="872"/>
    </location>
</feature>
<gene>
    <name evidence="4" type="ORF">FSARC_5931</name>
</gene>
<evidence type="ECO:0000259" key="3">
    <source>
        <dbReference type="PROSITE" id="PS51072"/>
    </source>
</evidence>
<reference evidence="4" key="1">
    <citation type="journal article" date="2020" name="BMC Genomics">
        <title>Correction to: Identification and distribution of gene clusters required for synthesis of sphingolipid metabolism inhibitors in diverse species of the filamentous fungus Fusarium.</title>
        <authorList>
            <person name="Kim H.S."/>
            <person name="Lohmar J.M."/>
            <person name="Busman M."/>
            <person name="Brown D.W."/>
            <person name="Naumann T.A."/>
            <person name="Divon H.H."/>
            <person name="Lysoe E."/>
            <person name="Uhlig S."/>
            <person name="Proctor R.H."/>
        </authorList>
    </citation>
    <scope>NUCLEOTIDE SEQUENCE</scope>
    <source>
        <strain evidence="4">NRRL 20472</strain>
    </source>
</reference>
<dbReference type="Gene3D" id="1.20.1270.60">
    <property type="entry name" value="Arfaptin homology (AH) domain/BAR domain"/>
    <property type="match status" value="1"/>
</dbReference>
<dbReference type="InterPro" id="IPR001060">
    <property type="entry name" value="FCH_dom"/>
</dbReference>
<feature type="compositionally biased region" description="Pro residues" evidence="2">
    <location>
        <begin position="286"/>
        <end position="304"/>
    </location>
</feature>
<feature type="region of interest" description="Disordered" evidence="2">
    <location>
        <begin position="850"/>
        <end position="890"/>
    </location>
</feature>
<dbReference type="SMART" id="SM00055">
    <property type="entry name" value="FCH"/>
    <property type="match status" value="1"/>
</dbReference>
<dbReference type="InterPro" id="IPR049609">
    <property type="entry name" value="Syp1-like_MHD"/>
</dbReference>
<dbReference type="Proteomes" id="UP000622797">
    <property type="component" value="Unassembled WGS sequence"/>
</dbReference>
<organism evidence="4 5">
    <name type="scientific">Fusarium sarcochroum</name>
    <dbReference type="NCBI Taxonomy" id="1208366"/>
    <lineage>
        <taxon>Eukaryota</taxon>
        <taxon>Fungi</taxon>
        <taxon>Dikarya</taxon>
        <taxon>Ascomycota</taxon>
        <taxon>Pezizomycotina</taxon>
        <taxon>Sordariomycetes</taxon>
        <taxon>Hypocreomycetidae</taxon>
        <taxon>Hypocreales</taxon>
        <taxon>Nectriaceae</taxon>
        <taxon>Fusarium</taxon>
        <taxon>Fusarium lateritium species complex</taxon>
    </lineage>
</organism>
<dbReference type="PANTHER" id="PTHR23065:SF54">
    <property type="entry name" value="SUPPRESSOR OF YEAST PROFILIN DELETION"/>
    <property type="match status" value="1"/>
</dbReference>
<dbReference type="SUPFAM" id="SSF103657">
    <property type="entry name" value="BAR/IMD domain-like"/>
    <property type="match status" value="1"/>
</dbReference>
<feature type="compositionally biased region" description="Polar residues" evidence="2">
    <location>
        <begin position="366"/>
        <end position="384"/>
    </location>
</feature>
<proteinExistence type="predicted"/>
<feature type="compositionally biased region" description="Basic and acidic residues" evidence="2">
    <location>
        <begin position="401"/>
        <end position="416"/>
    </location>
</feature>
<dbReference type="InterPro" id="IPR028565">
    <property type="entry name" value="MHD"/>
</dbReference>
<sequence length="908" mass="97972">MEDMARAEYPAMLAALQPSQAVHTLTERMKRMSRVNNDVADWLQERRRVEDQYVQGLKKLTQFKVPNAQSELGVFQAPWNRIIDSTESIAHSHHQLADRIERDIEHPLRNFTSRKDFQNMNTMSNNLSSMAKDLEESQHLVDKLTKKGGRANTSKVDAASSKLESATGQWESQAPFIFESLQALDESRVNNLRDLLTQYQTHESDSSQRVQENAMETLALMLEIDTEKEIQSFVHKATAGKAKLPTRASTRQSSYAGTTPSTPTPAPPSTADSTNLPTTSGRASPAPAPMPAPMPASAPAPVPAPASSYAGDDDVSENNSVPQEKPGGKLRRLGTMFGGRRRQSMHGGFGQLSPGPKLPSFGRLGTSHSQNDRGISPRGSSTNLQEHHRLSSLVETPDVPKLPDNEIESPKPEPTHENTNGVSHNENLLDSPIPQTTAGTVNGNHEPDLTDVQPPPGPPPSHKQEGQPPATAPISTKDSEGFNVPPPMNDPISEAQREAQKEAGEDPDQLLKVNIQQTPVEDEDPEAKLAALSSVANSLKLGPATRRTGTIRGRRDVRHTVYVPPPNLPESGTDSSIAALPVSPSLPPSISKGSAVAALASEASIAGTSDTQSVRSGNSLGGLNHPQHAHMTGPGLNSSIIESVNAIFEDGVVKSASITGEVAFVNNPSDSGDAKSYETIRINNFAALERIGPNRIFVQNSSPDHNDQFNLDVSHLAKNATAFSYRVFTEDSEAALGEHAPLLLKPAWKPQGDKLGLLLQYQLNPSSKLTAPVSLNNVVIVATYEGRSSGAQTKPVGTHLKDKHLVYWRIGDLTLTNEPHKIVCRIIGAEGAEPKPGHIEARWEYTASGDQPVGSGISISRLDEGKGKGKDLSDDDPFADDSASTNTEQKWVDVPMARKLVSGKYEGR</sequence>
<name>A0A8H4X9W2_9HYPO</name>
<dbReference type="GO" id="GO:0032153">
    <property type="term" value="C:cell division site"/>
    <property type="evidence" value="ECO:0007669"/>
    <property type="project" value="TreeGrafter"/>
</dbReference>
<dbReference type="EMBL" id="JABEXW010000295">
    <property type="protein sequence ID" value="KAF4966361.1"/>
    <property type="molecule type" value="Genomic_DNA"/>
</dbReference>
<dbReference type="Pfam" id="PF00611">
    <property type="entry name" value="FCH"/>
    <property type="match status" value="1"/>
</dbReference>
<feature type="compositionally biased region" description="Basic and acidic residues" evidence="2">
    <location>
        <begin position="495"/>
        <end position="504"/>
    </location>
</feature>
<dbReference type="OrthoDB" id="331602at2759"/>
<evidence type="ECO:0000256" key="1">
    <source>
        <dbReference type="ARBA" id="ARBA00022583"/>
    </source>
</evidence>
<feature type="compositionally biased region" description="Polar residues" evidence="2">
    <location>
        <begin position="417"/>
        <end position="443"/>
    </location>
</feature>
<reference evidence="4" key="2">
    <citation type="submission" date="2020-05" db="EMBL/GenBank/DDBJ databases">
        <authorList>
            <person name="Kim H.-S."/>
            <person name="Proctor R.H."/>
            <person name="Brown D.W."/>
        </authorList>
    </citation>
    <scope>NUCLEOTIDE SEQUENCE</scope>
    <source>
        <strain evidence="4">NRRL 20472</strain>
    </source>
</reference>
<protein>
    <recommendedName>
        <fullName evidence="3">MHD domain-containing protein</fullName>
    </recommendedName>
</protein>
<accession>A0A8H4X9W2</accession>
<evidence type="ECO:0000313" key="5">
    <source>
        <dbReference type="Proteomes" id="UP000622797"/>
    </source>
</evidence>
<dbReference type="AlphaFoldDB" id="A0A8H4X9W2"/>
<feature type="domain" description="MHD" evidence="3">
    <location>
        <begin position="633"/>
        <end position="908"/>
    </location>
</feature>
<dbReference type="FunFam" id="1.20.1270.60:FF:000102">
    <property type="entry name" value="WGS project CABT00000000 data, contig 2.23"/>
    <property type="match status" value="1"/>
</dbReference>
<dbReference type="GO" id="GO:0032185">
    <property type="term" value="P:septin cytoskeleton organization"/>
    <property type="evidence" value="ECO:0007669"/>
    <property type="project" value="TreeGrafter"/>
</dbReference>
<dbReference type="InterPro" id="IPR018808">
    <property type="entry name" value="Muniscin_C"/>
</dbReference>